<dbReference type="GO" id="GO:0006811">
    <property type="term" value="P:monoatomic ion transport"/>
    <property type="evidence" value="ECO:0007669"/>
    <property type="project" value="UniProtKB-KW"/>
</dbReference>
<dbReference type="GO" id="GO:0009279">
    <property type="term" value="C:cell outer membrane"/>
    <property type="evidence" value="ECO:0007669"/>
    <property type="project" value="UniProtKB-SubCell"/>
</dbReference>
<dbReference type="GO" id="GO:0015159">
    <property type="term" value="F:polysaccharide transmembrane transporter activity"/>
    <property type="evidence" value="ECO:0007669"/>
    <property type="project" value="InterPro"/>
</dbReference>
<evidence type="ECO:0000259" key="18">
    <source>
        <dbReference type="Pfam" id="PF22461"/>
    </source>
</evidence>
<evidence type="ECO:0000256" key="10">
    <source>
        <dbReference type="ARBA" id="ARBA00023114"/>
    </source>
</evidence>
<keyword evidence="8" id="KW-0625">Polysaccharide transport</keyword>
<keyword evidence="12" id="KW-0564">Palmitate</keyword>
<evidence type="ECO:0000256" key="14">
    <source>
        <dbReference type="ARBA" id="ARBA00023288"/>
    </source>
</evidence>
<evidence type="ECO:0000313" key="19">
    <source>
        <dbReference type="EMBL" id="EDX76224.1"/>
    </source>
</evidence>
<dbReference type="STRING" id="118168.MC7420_5658"/>
<dbReference type="InterPro" id="IPR054765">
    <property type="entry name" value="SLBB_dom"/>
</dbReference>
<dbReference type="Pfam" id="PF10531">
    <property type="entry name" value="SLBB"/>
    <property type="match status" value="1"/>
</dbReference>
<keyword evidence="3" id="KW-0813">Transport</keyword>
<evidence type="ECO:0000256" key="9">
    <source>
        <dbReference type="ARBA" id="ARBA00023065"/>
    </source>
</evidence>
<evidence type="ECO:0000256" key="3">
    <source>
        <dbReference type="ARBA" id="ARBA00022448"/>
    </source>
</evidence>
<dbReference type="GO" id="GO:0015288">
    <property type="term" value="F:porin activity"/>
    <property type="evidence" value="ECO:0007669"/>
    <property type="project" value="UniProtKB-KW"/>
</dbReference>
<feature type="chain" id="PRO_5002825665" evidence="15">
    <location>
        <begin position="29"/>
        <end position="478"/>
    </location>
</feature>
<feature type="domain" description="Polysaccharide export protein N-terminal" evidence="16">
    <location>
        <begin position="47"/>
        <end position="119"/>
    </location>
</feature>
<accession>B4VQ21</accession>
<keyword evidence="4" id="KW-1134">Transmembrane beta strand</keyword>
<keyword evidence="20" id="KW-1185">Reference proteome</keyword>
<comment type="similarity">
    <text evidence="2">Belongs to the BexD/CtrA/VexA family.</text>
</comment>
<keyword evidence="13" id="KW-0998">Cell outer membrane</keyword>
<dbReference type="EMBL" id="DS989847">
    <property type="protein sequence ID" value="EDX76224.1"/>
    <property type="molecule type" value="Genomic_DNA"/>
</dbReference>
<keyword evidence="11" id="KW-0472">Membrane</keyword>
<feature type="signal peptide" evidence="15">
    <location>
        <begin position="1"/>
        <end position="28"/>
    </location>
</feature>
<dbReference type="Pfam" id="PF22461">
    <property type="entry name" value="SLBB_2"/>
    <property type="match status" value="2"/>
</dbReference>
<evidence type="ECO:0000256" key="13">
    <source>
        <dbReference type="ARBA" id="ARBA00023237"/>
    </source>
</evidence>
<comment type="subcellular location">
    <subcellularLocation>
        <location evidence="1">Cell outer membrane</location>
        <topology evidence="1">Multi-pass membrane protein</topology>
    </subcellularLocation>
</comment>
<dbReference type="HOGENOM" id="CLU_022181_1_0_3"/>
<keyword evidence="5" id="KW-0762">Sugar transport</keyword>
<organism evidence="19 20">
    <name type="scientific">Coleofasciculus chthonoplastes PCC 7420</name>
    <dbReference type="NCBI Taxonomy" id="118168"/>
    <lineage>
        <taxon>Bacteria</taxon>
        <taxon>Bacillati</taxon>
        <taxon>Cyanobacteriota</taxon>
        <taxon>Cyanophyceae</taxon>
        <taxon>Coleofasciculales</taxon>
        <taxon>Coleofasciculaceae</taxon>
        <taxon>Coleofasciculus</taxon>
    </lineage>
</organism>
<dbReference type="InterPro" id="IPR019554">
    <property type="entry name" value="Soluble_ligand-bd"/>
</dbReference>
<evidence type="ECO:0000256" key="2">
    <source>
        <dbReference type="ARBA" id="ARBA00009450"/>
    </source>
</evidence>
<evidence type="ECO:0000256" key="7">
    <source>
        <dbReference type="ARBA" id="ARBA00022729"/>
    </source>
</evidence>
<keyword evidence="9" id="KW-0406">Ion transport</keyword>
<evidence type="ECO:0000256" key="12">
    <source>
        <dbReference type="ARBA" id="ARBA00023139"/>
    </source>
</evidence>
<evidence type="ECO:0000259" key="16">
    <source>
        <dbReference type="Pfam" id="PF02563"/>
    </source>
</evidence>
<evidence type="ECO:0000256" key="6">
    <source>
        <dbReference type="ARBA" id="ARBA00022692"/>
    </source>
</evidence>
<dbReference type="Proteomes" id="UP000003835">
    <property type="component" value="Unassembled WGS sequence"/>
</dbReference>
<evidence type="ECO:0000256" key="15">
    <source>
        <dbReference type="SAM" id="SignalP"/>
    </source>
</evidence>
<evidence type="ECO:0000256" key="4">
    <source>
        <dbReference type="ARBA" id="ARBA00022452"/>
    </source>
</evidence>
<evidence type="ECO:0000256" key="1">
    <source>
        <dbReference type="ARBA" id="ARBA00004571"/>
    </source>
</evidence>
<evidence type="ECO:0000313" key="20">
    <source>
        <dbReference type="Proteomes" id="UP000003835"/>
    </source>
</evidence>
<dbReference type="GO" id="GO:0046930">
    <property type="term" value="C:pore complex"/>
    <property type="evidence" value="ECO:0007669"/>
    <property type="project" value="UniProtKB-KW"/>
</dbReference>
<sequence>MSKHLTPSIAGLTLFAFFAVTAPLPGMAQVPTFSPLAPTTVTNPPPDLPYTLGSGDRVGVTIFDVPEYSGEYQVLVDGTLNLPVAGSIPVEGLTINAASERISQRYAPYVRRPLVTLTLIDPRPLKIAVAGEVNRPGSYSVTLNEGQQFPSVTQVVQLAGGISRSADVRNVQIRRRMNSATRQTYTINLWELLQNSDLAQDVTLRDGDEIFIPTTTGIDPLESRQLATASFSPEAVKPIKVAVVGEVVRPGPYTVTAATSGAATADQAGGGGGNNTEPPTVTQAIQVAGGITQSADIRNVEVRRTTRDGSEQLIVVNLWELLQEGDLSEDVILQQGDTIRVPEAETLTALEATKLASASFSAAIINVNVVGEVQKPGTVSVPANAPLNQALLASGGFDNRRARKSSVELIRLQPNGTVKKREIEVDFTADVNDESNPPLRPNDVIIVRRSGLTRVTDTLGTIVSPIGSVFSVFRFFGF</sequence>
<gene>
    <name evidence="19" type="ORF">MC7420_5658</name>
</gene>
<feature type="domain" description="Soluble ligand binding" evidence="17">
    <location>
        <begin position="367"/>
        <end position="418"/>
    </location>
</feature>
<keyword evidence="10" id="KW-0626">Porin</keyword>
<keyword evidence="6" id="KW-0812">Transmembrane</keyword>
<feature type="domain" description="SLBB" evidence="18">
    <location>
        <begin position="277"/>
        <end position="341"/>
    </location>
</feature>
<protein>
    <submittedName>
        <fullName evidence="19">Polysaccharide biosynthesis/export protein</fullName>
    </submittedName>
</protein>
<evidence type="ECO:0000259" key="17">
    <source>
        <dbReference type="Pfam" id="PF10531"/>
    </source>
</evidence>
<dbReference type="PANTHER" id="PTHR33619">
    <property type="entry name" value="POLYSACCHARIDE EXPORT PROTEIN GFCE-RELATED"/>
    <property type="match status" value="1"/>
</dbReference>
<dbReference type="InterPro" id="IPR003715">
    <property type="entry name" value="Poly_export_N"/>
</dbReference>
<evidence type="ECO:0000256" key="5">
    <source>
        <dbReference type="ARBA" id="ARBA00022597"/>
    </source>
</evidence>
<proteinExistence type="inferred from homology"/>
<dbReference type="Gene3D" id="3.30.1950.10">
    <property type="entry name" value="wza like domain"/>
    <property type="match status" value="1"/>
</dbReference>
<dbReference type="InterPro" id="IPR049712">
    <property type="entry name" value="Poly_export"/>
</dbReference>
<dbReference type="Pfam" id="PF02563">
    <property type="entry name" value="Poly_export"/>
    <property type="match status" value="1"/>
</dbReference>
<dbReference type="PANTHER" id="PTHR33619:SF3">
    <property type="entry name" value="POLYSACCHARIDE EXPORT PROTEIN GFCE-RELATED"/>
    <property type="match status" value="1"/>
</dbReference>
<dbReference type="Gene3D" id="3.10.560.10">
    <property type="entry name" value="Outer membrane lipoprotein wza domain like"/>
    <property type="match status" value="3"/>
</dbReference>
<evidence type="ECO:0000256" key="8">
    <source>
        <dbReference type="ARBA" id="ARBA00023047"/>
    </source>
</evidence>
<dbReference type="eggNOG" id="COG1596">
    <property type="taxonomic scope" value="Bacteria"/>
</dbReference>
<name>B4VQ21_9CYAN</name>
<dbReference type="AlphaFoldDB" id="B4VQ21"/>
<feature type="domain" description="SLBB" evidence="18">
    <location>
        <begin position="126"/>
        <end position="212"/>
    </location>
</feature>
<keyword evidence="7 15" id="KW-0732">Signal</keyword>
<keyword evidence="14" id="KW-0449">Lipoprotein</keyword>
<reference evidence="19 20" key="1">
    <citation type="submission" date="2008-07" db="EMBL/GenBank/DDBJ databases">
        <authorList>
            <person name="Tandeau de Marsac N."/>
            <person name="Ferriera S."/>
            <person name="Johnson J."/>
            <person name="Kravitz S."/>
            <person name="Beeson K."/>
            <person name="Sutton G."/>
            <person name="Rogers Y.-H."/>
            <person name="Friedman R."/>
            <person name="Frazier M."/>
            <person name="Venter J.C."/>
        </authorList>
    </citation>
    <scope>NUCLEOTIDE SEQUENCE [LARGE SCALE GENOMIC DNA]</scope>
    <source>
        <strain evidence="19 20">PCC 7420</strain>
    </source>
</reference>
<evidence type="ECO:0000256" key="11">
    <source>
        <dbReference type="ARBA" id="ARBA00023136"/>
    </source>
</evidence>